<organism evidence="1 2">
    <name type="scientific">[Clostridium] symbiosum ATCC 14940</name>
    <dbReference type="NCBI Taxonomy" id="411472"/>
    <lineage>
        <taxon>Bacteria</taxon>
        <taxon>Bacillati</taxon>
        <taxon>Bacillota</taxon>
        <taxon>Clostridia</taxon>
        <taxon>Lachnospirales</taxon>
        <taxon>Lachnospiraceae</taxon>
        <taxon>Otoolea</taxon>
    </lineage>
</organism>
<sequence length="40" mass="4574">MNIMPEHGKIIMIGTLSGPFTGLKRRLTGGKEHGEKYRYR</sequence>
<dbReference type="EMBL" id="AWSU01000077">
    <property type="protein sequence ID" value="ERI79347.1"/>
    <property type="molecule type" value="Genomic_DNA"/>
</dbReference>
<gene>
    <name evidence="1" type="ORF">CLOSYM_00940</name>
</gene>
<comment type="caution">
    <text evidence="1">The sequence shown here is derived from an EMBL/GenBank/DDBJ whole genome shotgun (WGS) entry which is preliminary data.</text>
</comment>
<evidence type="ECO:0000313" key="2">
    <source>
        <dbReference type="Proteomes" id="UP000016491"/>
    </source>
</evidence>
<evidence type="ECO:0000313" key="1">
    <source>
        <dbReference type="EMBL" id="ERI79347.1"/>
    </source>
</evidence>
<name>A0ABC9U1M8_CLOSY</name>
<reference evidence="1 2" key="1">
    <citation type="submission" date="2013-07" db="EMBL/GenBank/DDBJ databases">
        <authorList>
            <person name="Weinstock G."/>
            <person name="Sodergren E."/>
            <person name="Wylie T."/>
            <person name="Fulton L."/>
            <person name="Fulton R."/>
            <person name="Fronick C."/>
            <person name="O'Laughlin M."/>
            <person name="Godfrey J."/>
            <person name="Miner T."/>
            <person name="Herter B."/>
            <person name="Appelbaum E."/>
            <person name="Cordes M."/>
            <person name="Lek S."/>
            <person name="Wollam A."/>
            <person name="Pepin K.H."/>
            <person name="Palsikar V.B."/>
            <person name="Mitreva M."/>
            <person name="Wilson R.K."/>
        </authorList>
    </citation>
    <scope>NUCLEOTIDE SEQUENCE [LARGE SCALE GENOMIC DNA]</scope>
    <source>
        <strain evidence="1 2">ATCC 14940</strain>
    </source>
</reference>
<protein>
    <submittedName>
        <fullName evidence="1">Uncharacterized protein</fullName>
    </submittedName>
</protein>
<accession>A0ABC9U1M8</accession>
<dbReference type="AlphaFoldDB" id="A0ABC9U1M8"/>
<proteinExistence type="predicted"/>
<dbReference type="Proteomes" id="UP000016491">
    <property type="component" value="Unassembled WGS sequence"/>
</dbReference>